<sequence length="428" mass="48749">MSLNGKEIYSLAERLFGICRSITGPGVRETLAILQEYLPKLKIEEVATGTKCFDWNIPKEWSINDAFIIGPDGNKIANLKDNNLHIVSYSIPMDVELSLEELKKHLYSLPDLPDAIPYVTSYYKETWGFCLSHNVLENLKEGSYKVVIDSKLENGVLNYGELFIQGESSEEVLFSTYVCHPSMGNNECSGPSVATALASWITNLPKRHYSYRFIFIPETIGSICYISKNLEDLQKNTIAAFNVNCVGDVRAYSFLPSIEEDSLPDNVARHVLKNLAPSYTEYSFLERGSDERQFCSPGVDIPMASIMRSKYKNYPEYHTSKDDLDFISAKGLEESYELFKHCIIILENNLYPRAKTKCEFQLSKYGLYPSMGAQKKSIETKLIWNFLAYSNGKRSLLEIAEKLKVPAWSLIDILKRLEEKSLIEVFRK</sequence>
<dbReference type="InterPro" id="IPR032622">
    <property type="entry name" value="UCP01524_HTH"/>
</dbReference>
<evidence type="ECO:0000259" key="1">
    <source>
        <dbReference type="Pfam" id="PF09940"/>
    </source>
</evidence>
<dbReference type="InterPro" id="IPR036388">
    <property type="entry name" value="WH-like_DNA-bd_sf"/>
</dbReference>
<dbReference type="InterPro" id="IPR032589">
    <property type="entry name" value="DUF4910"/>
</dbReference>
<dbReference type="Pfam" id="PF16254">
    <property type="entry name" value="DUF4910"/>
    <property type="match status" value="1"/>
</dbReference>
<dbReference type="InterPro" id="IPR012353">
    <property type="entry name" value="UCP015244"/>
</dbReference>
<dbReference type="Proteomes" id="UP000196531">
    <property type="component" value="Unassembled WGS sequence"/>
</dbReference>
<dbReference type="Pfam" id="PF09940">
    <property type="entry name" value="DUF2172"/>
    <property type="match status" value="1"/>
</dbReference>
<evidence type="ECO:0000259" key="3">
    <source>
        <dbReference type="Pfam" id="PF16254"/>
    </source>
</evidence>
<feature type="domain" description="UCP01524 winged helix-turn-helix" evidence="2">
    <location>
        <begin position="353"/>
        <end position="424"/>
    </location>
</feature>
<keyword evidence="4" id="KW-0645">Protease</keyword>
<keyword evidence="4" id="KW-0031">Aminopeptidase</keyword>
<comment type="caution">
    <text evidence="4">The sequence shown here is derived from an EMBL/GenBank/DDBJ whole genome shotgun (WGS) entry which is preliminary data.</text>
</comment>
<proteinExistence type="predicted"/>
<name>A0A1Y5FHM8_9BACT</name>
<dbReference type="Gene3D" id="1.10.10.10">
    <property type="entry name" value="Winged helix-like DNA-binding domain superfamily/Winged helix DNA-binding domain"/>
    <property type="match status" value="1"/>
</dbReference>
<dbReference type="SUPFAM" id="SSF53187">
    <property type="entry name" value="Zn-dependent exopeptidases"/>
    <property type="match status" value="1"/>
</dbReference>
<gene>
    <name evidence="4" type="ORF">A9Q84_05325</name>
</gene>
<reference evidence="5" key="1">
    <citation type="journal article" date="2017" name="Proc. Natl. Acad. Sci. U.S.A.">
        <title>Simulation of Deepwater Horizon oil plume reveals substrate specialization within a complex community of hydrocarbon-degraders.</title>
        <authorList>
            <person name="Hu P."/>
            <person name="Dubinsky E.A."/>
            <person name="Probst A.J."/>
            <person name="Wang J."/>
            <person name="Sieber C.M.K."/>
            <person name="Tom L.M."/>
            <person name="Gardinali P."/>
            <person name="Banfield J.F."/>
            <person name="Atlas R.M."/>
            <person name="Andersen G.L."/>
        </authorList>
    </citation>
    <scope>NUCLEOTIDE SEQUENCE [LARGE SCALE GENOMIC DNA]</scope>
</reference>
<dbReference type="Pfam" id="PF16221">
    <property type="entry name" value="HTH_47"/>
    <property type="match status" value="1"/>
</dbReference>
<dbReference type="AlphaFoldDB" id="A0A1Y5FHM8"/>
<dbReference type="PIRSF" id="PIRSF015244">
    <property type="entry name" value="UCP015244"/>
    <property type="match status" value="1"/>
</dbReference>
<keyword evidence="4" id="KW-0378">Hydrolase</keyword>
<dbReference type="EMBL" id="MAAO01000004">
    <property type="protein sequence ID" value="OUR98835.1"/>
    <property type="molecule type" value="Genomic_DNA"/>
</dbReference>
<evidence type="ECO:0000313" key="4">
    <source>
        <dbReference type="EMBL" id="OUR98835.1"/>
    </source>
</evidence>
<dbReference type="Gene3D" id="3.40.630.10">
    <property type="entry name" value="Zn peptidases"/>
    <property type="match status" value="1"/>
</dbReference>
<feature type="domain" description="DUF2172" evidence="1">
    <location>
        <begin position="60"/>
        <end position="151"/>
    </location>
</feature>
<evidence type="ECO:0000313" key="5">
    <source>
        <dbReference type="Proteomes" id="UP000196531"/>
    </source>
</evidence>
<evidence type="ECO:0000259" key="2">
    <source>
        <dbReference type="Pfam" id="PF16221"/>
    </source>
</evidence>
<dbReference type="Gene3D" id="3.50.30.90">
    <property type="match status" value="1"/>
</dbReference>
<dbReference type="GO" id="GO:0004177">
    <property type="term" value="F:aminopeptidase activity"/>
    <property type="evidence" value="ECO:0007669"/>
    <property type="project" value="UniProtKB-KW"/>
</dbReference>
<dbReference type="InterPro" id="IPR032610">
    <property type="entry name" value="DUF2172"/>
</dbReference>
<accession>A0A1Y5FHM8</accession>
<feature type="domain" description="DUF4910" evidence="3">
    <location>
        <begin position="9"/>
        <end position="349"/>
    </location>
</feature>
<organism evidence="4 5">
    <name type="scientific">Halobacteriovorax marinus</name>
    <dbReference type="NCBI Taxonomy" id="97084"/>
    <lineage>
        <taxon>Bacteria</taxon>
        <taxon>Pseudomonadati</taxon>
        <taxon>Bdellovibrionota</taxon>
        <taxon>Bacteriovoracia</taxon>
        <taxon>Bacteriovoracales</taxon>
        <taxon>Halobacteriovoraceae</taxon>
        <taxon>Halobacteriovorax</taxon>
    </lineage>
</organism>
<protein>
    <submittedName>
        <fullName evidence="4">Aminopeptidase</fullName>
    </submittedName>
</protein>